<keyword evidence="6 7" id="KW-0472">Membrane</keyword>
<sequence length="277" mass="31114">MKKSKGYRIFIWITTIILALIILFPVFWIFTSSITEKELLFTTPVTYFPENPTLQNYYTLFKEVDVTGLAFNTLIVAVFAIIATIVISILAAYSFARFTFRGSGAAYSMLVFSAMLPVIMTLIPMFQTYKTLHLHDTHVGLIILYVSGFIPFTTMSFVTFIQQIPYSLEEAAAVDGANVCTKIFKVLLPLMKPAIATMAIINFINTMNEFMIPLVFTNRKATPLSVGLTLIPRINQYNVPWEKISALATIMMIPIVLFVILFEKNIIDGLTAGSVKQ</sequence>
<evidence type="ECO:0000259" key="8">
    <source>
        <dbReference type="PROSITE" id="PS50928"/>
    </source>
</evidence>
<evidence type="ECO:0000313" key="10">
    <source>
        <dbReference type="Proteomes" id="UP000306509"/>
    </source>
</evidence>
<keyword evidence="3" id="KW-1003">Cell membrane</keyword>
<comment type="similarity">
    <text evidence="7">Belongs to the binding-protein-dependent transport system permease family.</text>
</comment>
<keyword evidence="10" id="KW-1185">Reference proteome</keyword>
<keyword evidence="2 7" id="KW-0813">Transport</keyword>
<protein>
    <submittedName>
        <fullName evidence="9">Trehalose transport system permease protein SugB</fullName>
    </submittedName>
</protein>
<dbReference type="Gene3D" id="1.10.3720.10">
    <property type="entry name" value="MetI-like"/>
    <property type="match status" value="1"/>
</dbReference>
<name>A0A4U8QB58_9FIRM</name>
<dbReference type="InterPro" id="IPR050901">
    <property type="entry name" value="BP-dep_ABC_trans_perm"/>
</dbReference>
<evidence type="ECO:0000256" key="5">
    <source>
        <dbReference type="ARBA" id="ARBA00022989"/>
    </source>
</evidence>
<organism evidence="9 10">
    <name type="scientific">Robinsoniella peoriensis</name>
    <dbReference type="NCBI Taxonomy" id="180332"/>
    <lineage>
        <taxon>Bacteria</taxon>
        <taxon>Bacillati</taxon>
        <taxon>Bacillota</taxon>
        <taxon>Clostridia</taxon>
        <taxon>Lachnospirales</taxon>
        <taxon>Lachnospiraceae</taxon>
        <taxon>Robinsoniella</taxon>
    </lineage>
</organism>
<evidence type="ECO:0000256" key="4">
    <source>
        <dbReference type="ARBA" id="ARBA00022692"/>
    </source>
</evidence>
<evidence type="ECO:0000256" key="1">
    <source>
        <dbReference type="ARBA" id="ARBA00004651"/>
    </source>
</evidence>
<dbReference type="InterPro" id="IPR000515">
    <property type="entry name" value="MetI-like"/>
</dbReference>
<feature type="transmembrane region" description="Helical" evidence="7">
    <location>
        <begin position="9"/>
        <end position="30"/>
    </location>
</feature>
<dbReference type="PROSITE" id="PS50928">
    <property type="entry name" value="ABC_TM1"/>
    <property type="match status" value="1"/>
</dbReference>
<keyword evidence="5 7" id="KW-1133">Transmembrane helix</keyword>
<dbReference type="GO" id="GO:0055085">
    <property type="term" value="P:transmembrane transport"/>
    <property type="evidence" value="ECO:0007669"/>
    <property type="project" value="InterPro"/>
</dbReference>
<accession>A0A4U8QB58</accession>
<dbReference type="CDD" id="cd06261">
    <property type="entry name" value="TM_PBP2"/>
    <property type="match status" value="1"/>
</dbReference>
<reference evidence="9 10" key="1">
    <citation type="journal article" date="2019" name="Anaerobe">
        <title>Detection of Robinsoniella peoriensis in multiple bone samples of a trauma patient.</title>
        <authorList>
            <person name="Schrottner P."/>
            <person name="Hartwich K."/>
            <person name="Bunk B."/>
            <person name="Schober I."/>
            <person name="Helbig S."/>
            <person name="Rudolph W.W."/>
            <person name="Gunzer F."/>
        </authorList>
    </citation>
    <scope>NUCLEOTIDE SEQUENCE [LARGE SCALE GENOMIC DNA]</scope>
    <source>
        <strain evidence="9 10">DSM 106044</strain>
    </source>
</reference>
<dbReference type="PANTHER" id="PTHR32243:SF18">
    <property type="entry name" value="INNER MEMBRANE ABC TRANSPORTER PERMEASE PROTEIN YCJP"/>
    <property type="match status" value="1"/>
</dbReference>
<dbReference type="Proteomes" id="UP000306509">
    <property type="component" value="Unassembled WGS sequence"/>
</dbReference>
<dbReference type="InterPro" id="IPR035906">
    <property type="entry name" value="MetI-like_sf"/>
</dbReference>
<dbReference type="SUPFAM" id="SSF161098">
    <property type="entry name" value="MetI-like"/>
    <property type="match status" value="1"/>
</dbReference>
<keyword evidence="4 7" id="KW-0812">Transmembrane</keyword>
<feature type="transmembrane region" description="Helical" evidence="7">
    <location>
        <begin position="69"/>
        <end position="93"/>
    </location>
</feature>
<gene>
    <name evidence="9" type="primary">sugB_6</name>
    <name evidence="9" type="ORF">DSM106044_01648</name>
</gene>
<feature type="domain" description="ABC transmembrane type-1" evidence="8">
    <location>
        <begin position="70"/>
        <end position="262"/>
    </location>
</feature>
<comment type="subcellular location">
    <subcellularLocation>
        <location evidence="1 7">Cell membrane</location>
        <topology evidence="1 7">Multi-pass membrane protein</topology>
    </subcellularLocation>
</comment>
<evidence type="ECO:0000313" key="9">
    <source>
        <dbReference type="EMBL" id="TLD01503.1"/>
    </source>
</evidence>
<dbReference type="Pfam" id="PF00528">
    <property type="entry name" value="BPD_transp_1"/>
    <property type="match status" value="1"/>
</dbReference>
<dbReference type="STRING" id="180332.GCA_000797495_03121"/>
<evidence type="ECO:0000256" key="7">
    <source>
        <dbReference type="RuleBase" id="RU363032"/>
    </source>
</evidence>
<dbReference type="PANTHER" id="PTHR32243">
    <property type="entry name" value="MALTOSE TRANSPORT SYSTEM PERMEASE-RELATED"/>
    <property type="match status" value="1"/>
</dbReference>
<dbReference type="GO" id="GO:0005886">
    <property type="term" value="C:plasma membrane"/>
    <property type="evidence" value="ECO:0007669"/>
    <property type="project" value="UniProtKB-SubCell"/>
</dbReference>
<dbReference type="AlphaFoldDB" id="A0A4U8QB58"/>
<evidence type="ECO:0000256" key="3">
    <source>
        <dbReference type="ARBA" id="ARBA00022475"/>
    </source>
</evidence>
<comment type="caution">
    <text evidence="9">The sequence shown here is derived from an EMBL/GenBank/DDBJ whole genome shotgun (WGS) entry which is preliminary data.</text>
</comment>
<feature type="transmembrane region" description="Helical" evidence="7">
    <location>
        <begin position="244"/>
        <end position="262"/>
    </location>
</feature>
<feature type="transmembrane region" description="Helical" evidence="7">
    <location>
        <begin position="138"/>
        <end position="161"/>
    </location>
</feature>
<feature type="transmembrane region" description="Helical" evidence="7">
    <location>
        <begin position="105"/>
        <end position="126"/>
    </location>
</feature>
<proteinExistence type="inferred from homology"/>
<dbReference type="EMBL" id="QGQD01000037">
    <property type="protein sequence ID" value="TLD01503.1"/>
    <property type="molecule type" value="Genomic_DNA"/>
</dbReference>
<evidence type="ECO:0000256" key="2">
    <source>
        <dbReference type="ARBA" id="ARBA00022448"/>
    </source>
</evidence>
<evidence type="ECO:0000256" key="6">
    <source>
        <dbReference type="ARBA" id="ARBA00023136"/>
    </source>
</evidence>
<dbReference type="RefSeq" id="WP_138002235.1">
    <property type="nucleotide sequence ID" value="NZ_QGQD01000037.1"/>
</dbReference>